<name>A0A250FY93_9FLAO</name>
<protein>
    <submittedName>
        <fullName evidence="1">Na(+)-translocating NADH-quinone reductase subunit F</fullName>
    </submittedName>
</protein>
<dbReference type="EMBL" id="CP022387">
    <property type="protein sequence ID" value="ATA88956.1"/>
    <property type="molecule type" value="Genomic_DNA"/>
</dbReference>
<accession>A0A250FY93</accession>
<sequence length="123" mass="14044">MSAIALTGQELHNLAMNIVGTALRDELHWEFLLVNSQLKKDPQFVCVDKKNQKHFIIVRAVPYGEDPDAYDPALMQIVKKHAETHNAKAYFAGVGLTNIENEEFPIYKNKPYQVNFKGLLEIF</sequence>
<dbReference type="Proteomes" id="UP000217348">
    <property type="component" value="Chromosome"/>
</dbReference>
<organism evidence="1 2">
    <name type="scientific">Capnocytophaga stomatis</name>
    <dbReference type="NCBI Taxonomy" id="1848904"/>
    <lineage>
        <taxon>Bacteria</taxon>
        <taxon>Pseudomonadati</taxon>
        <taxon>Bacteroidota</taxon>
        <taxon>Flavobacteriia</taxon>
        <taxon>Flavobacteriales</taxon>
        <taxon>Flavobacteriaceae</taxon>
        <taxon>Capnocytophaga</taxon>
    </lineage>
</organism>
<proteinExistence type="predicted"/>
<dbReference type="KEGG" id="csto:CGC58_04005"/>
<dbReference type="AlphaFoldDB" id="A0A250FY93"/>
<evidence type="ECO:0000313" key="1">
    <source>
        <dbReference type="EMBL" id="ATA88956.1"/>
    </source>
</evidence>
<dbReference type="RefSeq" id="WP_095895222.1">
    <property type="nucleotide sequence ID" value="NZ_CP022387.1"/>
</dbReference>
<dbReference type="OrthoDB" id="1119552at2"/>
<evidence type="ECO:0000313" key="2">
    <source>
        <dbReference type="Proteomes" id="UP000217348"/>
    </source>
</evidence>
<gene>
    <name evidence="1" type="ORF">CGC58_04005</name>
</gene>
<reference evidence="2" key="1">
    <citation type="submission" date="2017-06" db="EMBL/GenBank/DDBJ databases">
        <title>Capnocytophaga spp. assemblies.</title>
        <authorList>
            <person name="Gulvik C.A."/>
        </authorList>
    </citation>
    <scope>NUCLEOTIDE SEQUENCE [LARGE SCALE GENOMIC DNA]</scope>
    <source>
        <strain evidence="2">H2177</strain>
    </source>
</reference>